<name>A0AA36IJU7_9DINO</name>
<evidence type="ECO:0000313" key="3">
    <source>
        <dbReference type="Proteomes" id="UP001178507"/>
    </source>
</evidence>
<feature type="compositionally biased region" description="Polar residues" evidence="1">
    <location>
        <begin position="17"/>
        <end position="46"/>
    </location>
</feature>
<proteinExistence type="predicted"/>
<evidence type="ECO:0000256" key="1">
    <source>
        <dbReference type="SAM" id="MobiDB-lite"/>
    </source>
</evidence>
<feature type="non-terminal residue" evidence="2">
    <location>
        <position position="355"/>
    </location>
</feature>
<keyword evidence="3" id="KW-1185">Reference proteome</keyword>
<feature type="region of interest" description="Disordered" evidence="1">
    <location>
        <begin position="336"/>
        <end position="355"/>
    </location>
</feature>
<sequence length="355" mass="39697">MRTDEPAEMLVLPIGYSTPTKKNALQDGQSPASTLARSDTANSLDTTPAVKRKLSFDTPLQHSESRGSLEECLEQQLLEEPSPAEKMPEKLEPKPSPEQKSPEELEPKPSPEQKSPEPKCEAKPLPKAGSLSIQGNSADDRFRITYEARQLIYGLCNPDEPPSGDVGKGLLVVPGQWARLQQGARAILREQGELVRQVRSKLVSLRQEHQALKTAQKEAWKVGPLEIVRSVVHAQWQMSEKNCEDQWVLAAAVRNGILAYTPNTQTGKLAIVTEQHWAKKAGFQMGSKRFPPEWLRDRLKWLEADGKPKKADWSLSRSASAISDLVRWDYYNPEEDKEAEVDAEPDIQDELAPEL</sequence>
<dbReference type="EMBL" id="CAUJNA010001730">
    <property type="protein sequence ID" value="CAJ1388657.1"/>
    <property type="molecule type" value="Genomic_DNA"/>
</dbReference>
<dbReference type="Proteomes" id="UP001178507">
    <property type="component" value="Unassembled WGS sequence"/>
</dbReference>
<comment type="caution">
    <text evidence="2">The sequence shown here is derived from an EMBL/GenBank/DDBJ whole genome shotgun (WGS) entry which is preliminary data.</text>
</comment>
<reference evidence="2" key="1">
    <citation type="submission" date="2023-08" db="EMBL/GenBank/DDBJ databases">
        <authorList>
            <person name="Chen Y."/>
            <person name="Shah S."/>
            <person name="Dougan E. K."/>
            <person name="Thang M."/>
            <person name="Chan C."/>
        </authorList>
    </citation>
    <scope>NUCLEOTIDE SEQUENCE</scope>
</reference>
<gene>
    <name evidence="2" type="ORF">EVOR1521_LOCUS14476</name>
</gene>
<dbReference type="AlphaFoldDB" id="A0AA36IJU7"/>
<feature type="compositionally biased region" description="Basic and acidic residues" evidence="1">
    <location>
        <begin position="86"/>
        <end position="124"/>
    </location>
</feature>
<organism evidence="2 3">
    <name type="scientific">Effrenium voratum</name>
    <dbReference type="NCBI Taxonomy" id="2562239"/>
    <lineage>
        <taxon>Eukaryota</taxon>
        <taxon>Sar</taxon>
        <taxon>Alveolata</taxon>
        <taxon>Dinophyceae</taxon>
        <taxon>Suessiales</taxon>
        <taxon>Symbiodiniaceae</taxon>
        <taxon>Effrenium</taxon>
    </lineage>
</organism>
<evidence type="ECO:0000313" key="2">
    <source>
        <dbReference type="EMBL" id="CAJ1388657.1"/>
    </source>
</evidence>
<feature type="region of interest" description="Disordered" evidence="1">
    <location>
        <begin position="15"/>
        <end position="136"/>
    </location>
</feature>
<accession>A0AA36IJU7</accession>
<protein>
    <submittedName>
        <fullName evidence="2">Uncharacterized protein</fullName>
    </submittedName>
</protein>